<feature type="transmembrane region" description="Helical" evidence="2">
    <location>
        <begin position="6"/>
        <end position="27"/>
    </location>
</feature>
<evidence type="ECO:0000313" key="3">
    <source>
        <dbReference type="EMBL" id="AOS47477.1"/>
    </source>
</evidence>
<name>A0A1D8B2V0_9ACTO</name>
<dbReference type="KEGG" id="phon:BH719_06135"/>
<keyword evidence="4" id="KW-1185">Reference proteome</keyword>
<sequence>MIGQWWFLAPTFLLMLVALVLPGVFWTRAGTRSALVAVGAAPAFTFGVVTALSVLYSRASIRWEAATVLPVLGMCALLGALTWFGLHVRRASGGAWRPGMPLAEAIGTRSPLGAVQRTVRGATWGAVALGSALAALPMLAGADPADPVQQWDSTFHMNGVHAILMGGDASPFGGLHELYGGREVYYPTGWHAFVALFATPQTVVPASNVSSLVLMAVWVTGAAALVSVLTSSRTAILAAPVVAGLMPNMPADALTMYNQWPNATGTALLPGLMGLAVLVGRRFADDWRSRPPARALARRAGQTVFLMVGALGLIGAHPSAVFSLLALLAAPLLAALVGLARSCDWQDARGRARGIAWSLVAAAVVVVPLVVLASPKIRAMGKYPRQGVSWGEGLAHMFVPFPPFAQTMGMTWWTIVQFVLLVAGLVVIAGLARLAVPGREDTVPASPGGGRMPVWPLASYLVAGSLTALAYSPSSQLRTFLLAPWYMDSRRIMGLQSLMLSVLIAVGFAWIAELARGAVARFSGQGAGSGADQEGDGRGADHGTADEDEEAALLPGLPQWTVAAVLAVAALVVSGFGAFDARAWAVDYVYDSDHLGKPGMATTGELAMLRRMRSTTPEDALVVGDPIAGEAYVELLGGRKAVFPQLSAVNQDGDSQNVLTKHFNEIHTNPQVCEVVRKLGITHYYQEQDGQYYNFARSSRFPGLYNVDTSTGFELVDRGDTAVLYRITACGDVEPGGGPDAFK</sequence>
<evidence type="ECO:0000256" key="2">
    <source>
        <dbReference type="SAM" id="Phobius"/>
    </source>
</evidence>
<reference evidence="3 4" key="1">
    <citation type="submission" date="2016-09" db="EMBL/GenBank/DDBJ databases">
        <title>Complete genome sequence of Actinomyces hongkongensis HKU8.</title>
        <authorList>
            <person name="Gao Y.-X."/>
            <person name="Zhou Y.-Y."/>
            <person name="Xie Y."/>
            <person name="Wang M."/>
            <person name="Wang S.-J."/>
            <person name="Shen S.-G."/>
        </authorList>
    </citation>
    <scope>NUCLEOTIDE SEQUENCE [LARGE SCALE GENOMIC DNA]</scope>
    <source>
        <strain evidence="3 4">HKU8</strain>
    </source>
</reference>
<dbReference type="RefSeq" id="WP_009743939.1">
    <property type="nucleotide sequence ID" value="NZ_CP017298.1"/>
</dbReference>
<evidence type="ECO:0000313" key="4">
    <source>
        <dbReference type="Proteomes" id="UP000095214"/>
    </source>
</evidence>
<feature type="transmembrane region" description="Helical" evidence="2">
    <location>
        <begin position="304"/>
        <end position="334"/>
    </location>
</feature>
<feature type="transmembrane region" description="Helical" evidence="2">
    <location>
        <begin position="492"/>
        <end position="512"/>
    </location>
</feature>
<feature type="transmembrane region" description="Helical" evidence="2">
    <location>
        <begin position="354"/>
        <end position="373"/>
    </location>
</feature>
<keyword evidence="2" id="KW-1133">Transmembrane helix</keyword>
<feature type="transmembrane region" description="Helical" evidence="2">
    <location>
        <begin position="212"/>
        <end position="243"/>
    </location>
</feature>
<dbReference type="InterPro" id="IPR046671">
    <property type="entry name" value="DUF6541"/>
</dbReference>
<gene>
    <name evidence="3" type="ORF">BH719_06135</name>
</gene>
<accession>A0A1D8B2V0</accession>
<evidence type="ECO:0008006" key="5">
    <source>
        <dbReference type="Google" id="ProtNLM"/>
    </source>
</evidence>
<feature type="transmembrane region" description="Helical" evidence="2">
    <location>
        <begin position="34"/>
        <end position="56"/>
    </location>
</feature>
<keyword evidence="2" id="KW-0472">Membrane</keyword>
<feature type="region of interest" description="Disordered" evidence="1">
    <location>
        <begin position="525"/>
        <end position="545"/>
    </location>
</feature>
<feature type="transmembrane region" description="Helical" evidence="2">
    <location>
        <begin position="560"/>
        <end position="579"/>
    </location>
</feature>
<keyword evidence="2" id="KW-0812">Transmembrane</keyword>
<dbReference type="AlphaFoldDB" id="A0A1D8B2V0"/>
<organism evidence="3 4">
    <name type="scientific">Pauljensenia hongkongensis</name>
    <dbReference type="NCBI Taxonomy" id="178339"/>
    <lineage>
        <taxon>Bacteria</taxon>
        <taxon>Bacillati</taxon>
        <taxon>Actinomycetota</taxon>
        <taxon>Actinomycetes</taxon>
        <taxon>Actinomycetales</taxon>
        <taxon>Actinomycetaceae</taxon>
        <taxon>Pauljensenia</taxon>
    </lineage>
</organism>
<feature type="transmembrane region" description="Helical" evidence="2">
    <location>
        <begin position="412"/>
        <end position="432"/>
    </location>
</feature>
<protein>
    <recommendedName>
        <fullName evidence="5">Beta-carotene 15,15'-monooxygenase</fullName>
    </recommendedName>
</protein>
<evidence type="ECO:0000256" key="1">
    <source>
        <dbReference type="SAM" id="MobiDB-lite"/>
    </source>
</evidence>
<feature type="transmembrane region" description="Helical" evidence="2">
    <location>
        <begin position="68"/>
        <end position="88"/>
    </location>
</feature>
<feature type="transmembrane region" description="Helical" evidence="2">
    <location>
        <begin position="452"/>
        <end position="471"/>
    </location>
</feature>
<proteinExistence type="predicted"/>
<feature type="compositionally biased region" description="Basic and acidic residues" evidence="1">
    <location>
        <begin position="535"/>
        <end position="545"/>
    </location>
</feature>
<dbReference type="EMBL" id="CP017298">
    <property type="protein sequence ID" value="AOS47477.1"/>
    <property type="molecule type" value="Genomic_DNA"/>
</dbReference>
<feature type="transmembrane region" description="Helical" evidence="2">
    <location>
        <begin position="263"/>
        <end position="284"/>
    </location>
</feature>
<dbReference type="Pfam" id="PF20176">
    <property type="entry name" value="DUF6541"/>
    <property type="match status" value="1"/>
</dbReference>
<dbReference type="Proteomes" id="UP000095214">
    <property type="component" value="Chromosome"/>
</dbReference>
<dbReference type="STRING" id="178339.BH719_06135"/>